<dbReference type="InterPro" id="IPR037115">
    <property type="entry name" value="Sirohaem_synt_dimer_dom_sf"/>
</dbReference>
<dbReference type="InterPro" id="IPR006367">
    <property type="entry name" value="Sirohaem_synthase_N"/>
</dbReference>
<dbReference type="GO" id="GO:0019354">
    <property type="term" value="P:siroheme biosynthetic process"/>
    <property type="evidence" value="ECO:0007669"/>
    <property type="project" value="UniProtKB-UniPathway"/>
</dbReference>
<feature type="domain" description="Siroheme synthase central" evidence="8">
    <location>
        <begin position="119"/>
        <end position="145"/>
    </location>
</feature>
<dbReference type="PANTHER" id="PTHR35330">
    <property type="entry name" value="SIROHEME BIOSYNTHESIS PROTEIN MET8"/>
    <property type="match status" value="1"/>
</dbReference>
<dbReference type="RefSeq" id="WP_013704646.1">
    <property type="nucleotide sequence ID" value="NC_015387.1"/>
</dbReference>
<dbReference type="GO" id="GO:0043115">
    <property type="term" value="F:precorrin-2 dehydrogenase activity"/>
    <property type="evidence" value="ECO:0007669"/>
    <property type="project" value="UniProtKB-EC"/>
</dbReference>
<dbReference type="EC" id="1.3.1.76" evidence="2"/>
<dbReference type="SUPFAM" id="SSF51735">
    <property type="entry name" value="NAD(P)-binding Rossmann-fold domains"/>
    <property type="match status" value="1"/>
</dbReference>
<evidence type="ECO:0000256" key="1">
    <source>
        <dbReference type="ARBA" id="ARBA00005010"/>
    </source>
</evidence>
<dbReference type="AlphaFoldDB" id="F2NR22"/>
<dbReference type="InterPro" id="IPR028161">
    <property type="entry name" value="Met8-like"/>
</dbReference>
<dbReference type="EMBL" id="CP002630">
    <property type="protein sequence ID" value="AEB12600.1"/>
    <property type="molecule type" value="Genomic_DNA"/>
</dbReference>
<dbReference type="Pfam" id="PF14824">
    <property type="entry name" value="Sirohm_synth_M"/>
    <property type="match status" value="1"/>
</dbReference>
<evidence type="ECO:0000256" key="3">
    <source>
        <dbReference type="ARBA" id="ARBA00023002"/>
    </source>
</evidence>
<dbReference type="Pfam" id="PF13241">
    <property type="entry name" value="NAD_binding_7"/>
    <property type="match status" value="1"/>
</dbReference>
<dbReference type="InterPro" id="IPR028281">
    <property type="entry name" value="Sirohaem_synthase_central"/>
</dbReference>
<dbReference type="Gene3D" id="3.40.50.720">
    <property type="entry name" value="NAD(P)-binding Rossmann-like Domain"/>
    <property type="match status" value="1"/>
</dbReference>
<dbReference type="Gene3D" id="1.10.8.210">
    <property type="entry name" value="Sirohaem synthase, dimerisation domain"/>
    <property type="match status" value="1"/>
</dbReference>
<reference evidence="9 10" key="1">
    <citation type="journal article" date="2012" name="Stand. Genomic Sci.">
        <title>Complete genome sequence of the aerobic, heterotroph Marinithermus hydrothermalis type strain (T1(T)) from a deep-sea hydrothermal vent chimney.</title>
        <authorList>
            <person name="Copeland A."/>
            <person name="Gu W."/>
            <person name="Yasawong M."/>
            <person name="Lapidus A."/>
            <person name="Lucas S."/>
            <person name="Deshpande S."/>
            <person name="Pagani I."/>
            <person name="Tapia R."/>
            <person name="Cheng J.F."/>
            <person name="Goodwin L.A."/>
            <person name="Pitluck S."/>
            <person name="Liolios K."/>
            <person name="Ivanova N."/>
            <person name="Mavromatis K."/>
            <person name="Mikhailova N."/>
            <person name="Pati A."/>
            <person name="Chen A."/>
            <person name="Palaniappan K."/>
            <person name="Land M."/>
            <person name="Pan C."/>
            <person name="Brambilla E.M."/>
            <person name="Rohde M."/>
            <person name="Tindall B.J."/>
            <person name="Sikorski J."/>
            <person name="Goker M."/>
            <person name="Detter J.C."/>
            <person name="Bristow J."/>
            <person name="Eisen J.A."/>
            <person name="Markowitz V."/>
            <person name="Hugenholtz P."/>
            <person name="Kyrpides N.C."/>
            <person name="Klenk H.P."/>
            <person name="Woyke T."/>
        </authorList>
    </citation>
    <scope>NUCLEOTIDE SEQUENCE [LARGE SCALE GENOMIC DNA]</scope>
    <source>
        <strain evidence="10">DSM 14884 / JCM 11576 / T1</strain>
    </source>
</reference>
<accession>F2NR22</accession>
<feature type="domain" description="Sirohaem synthase dimerisation" evidence="7">
    <location>
        <begin position="151"/>
        <end position="205"/>
    </location>
</feature>
<dbReference type="STRING" id="869210.Marky_1869"/>
<evidence type="ECO:0000313" key="10">
    <source>
        <dbReference type="Proteomes" id="UP000007030"/>
    </source>
</evidence>
<dbReference type="OrthoDB" id="9773765at2"/>
<evidence type="ECO:0000256" key="6">
    <source>
        <dbReference type="ARBA" id="ARBA00047561"/>
    </source>
</evidence>
<dbReference type="UniPathway" id="UPA00262">
    <property type="reaction ID" value="UER00222"/>
</dbReference>
<sequence length="216" mass="23622">MRYFPVMLDLKGRPVVFVGGGGETEAKVQRLVEAGARVTLISPEAHPALEPLAAAGRIRWERRAYREGDLAGAVLAFAHPKDPAVTGRVFAEAERRGVFLNAVDAPRHASFILPAVHRQGDLVVAVSTSGKAPALAVRLKERFARELGPEYAAFLELLGGLREEVARRVPGFAARRRLWYALVDSKALEWLRTGQPQRAQAQLRAVIEAYAKEGIA</sequence>
<keyword evidence="5" id="KW-0627">Porphyrin biosynthesis</keyword>
<dbReference type="Pfam" id="PF10414">
    <property type="entry name" value="CysG_dimeriser"/>
    <property type="match status" value="1"/>
</dbReference>
<dbReference type="InterPro" id="IPR036291">
    <property type="entry name" value="NAD(P)-bd_dom_sf"/>
</dbReference>
<evidence type="ECO:0000259" key="7">
    <source>
        <dbReference type="Pfam" id="PF10414"/>
    </source>
</evidence>
<dbReference type="KEGG" id="mhd:Marky_1869"/>
<evidence type="ECO:0000256" key="4">
    <source>
        <dbReference type="ARBA" id="ARBA00023027"/>
    </source>
</evidence>
<dbReference type="GO" id="GO:0004325">
    <property type="term" value="F:ferrochelatase activity"/>
    <property type="evidence" value="ECO:0007669"/>
    <property type="project" value="InterPro"/>
</dbReference>
<dbReference type="NCBIfam" id="TIGR01470">
    <property type="entry name" value="cysG_Nterm"/>
    <property type="match status" value="1"/>
</dbReference>
<comment type="catalytic activity">
    <reaction evidence="6">
        <text>precorrin-2 + NAD(+) = sirohydrochlorin + NADH + 2 H(+)</text>
        <dbReference type="Rhea" id="RHEA:15613"/>
        <dbReference type="ChEBI" id="CHEBI:15378"/>
        <dbReference type="ChEBI" id="CHEBI:57540"/>
        <dbReference type="ChEBI" id="CHEBI:57945"/>
        <dbReference type="ChEBI" id="CHEBI:58351"/>
        <dbReference type="ChEBI" id="CHEBI:58827"/>
        <dbReference type="EC" id="1.3.1.76"/>
    </reaction>
</comment>
<dbReference type="Gene3D" id="3.30.160.110">
    <property type="entry name" value="Siroheme synthase, domain 2"/>
    <property type="match status" value="1"/>
</dbReference>
<comment type="pathway">
    <text evidence="1">Porphyrin-containing compound metabolism; siroheme biosynthesis; sirohydrochlorin from precorrin-2: step 1/1.</text>
</comment>
<dbReference type="InterPro" id="IPR019478">
    <property type="entry name" value="Sirohaem_synthase_dimer_dom"/>
</dbReference>
<dbReference type="Proteomes" id="UP000007030">
    <property type="component" value="Chromosome"/>
</dbReference>
<keyword evidence="10" id="KW-1185">Reference proteome</keyword>
<evidence type="ECO:0000256" key="2">
    <source>
        <dbReference type="ARBA" id="ARBA00012400"/>
    </source>
</evidence>
<evidence type="ECO:0000259" key="8">
    <source>
        <dbReference type="Pfam" id="PF14824"/>
    </source>
</evidence>
<keyword evidence="3" id="KW-0560">Oxidoreductase</keyword>
<evidence type="ECO:0000313" key="9">
    <source>
        <dbReference type="EMBL" id="AEB12600.1"/>
    </source>
</evidence>
<dbReference type="SUPFAM" id="SSF75615">
    <property type="entry name" value="Siroheme synthase middle domains-like"/>
    <property type="match status" value="1"/>
</dbReference>
<proteinExistence type="predicted"/>
<protein>
    <recommendedName>
        <fullName evidence="2">precorrin-2 dehydrogenase</fullName>
        <ecNumber evidence="2">1.3.1.76</ecNumber>
    </recommendedName>
</protein>
<dbReference type="PANTHER" id="PTHR35330:SF1">
    <property type="entry name" value="SIROHEME BIOSYNTHESIS PROTEIN MET8"/>
    <property type="match status" value="1"/>
</dbReference>
<dbReference type="eggNOG" id="COG1648">
    <property type="taxonomic scope" value="Bacteria"/>
</dbReference>
<gene>
    <name evidence="9" type="ordered locus">Marky_1869</name>
</gene>
<organism evidence="9 10">
    <name type="scientific">Marinithermus hydrothermalis (strain DSM 14884 / JCM 11576 / T1)</name>
    <dbReference type="NCBI Taxonomy" id="869210"/>
    <lineage>
        <taxon>Bacteria</taxon>
        <taxon>Thermotogati</taxon>
        <taxon>Deinococcota</taxon>
        <taxon>Deinococci</taxon>
        <taxon>Thermales</taxon>
        <taxon>Thermaceae</taxon>
        <taxon>Marinithermus</taxon>
    </lineage>
</organism>
<name>F2NR22_MARHT</name>
<evidence type="ECO:0000256" key="5">
    <source>
        <dbReference type="ARBA" id="ARBA00023244"/>
    </source>
</evidence>
<dbReference type="HOGENOM" id="CLU_011276_8_1_0"/>
<keyword evidence="4" id="KW-0520">NAD</keyword>